<dbReference type="Proteomes" id="UP000238823">
    <property type="component" value="Unassembled WGS sequence"/>
</dbReference>
<dbReference type="AlphaFoldDB" id="A0A2S9YLZ0"/>
<reference evidence="1 2" key="1">
    <citation type="submission" date="2018-03" db="EMBL/GenBank/DDBJ databases">
        <title>Draft Genome Sequences of the Obligatory Marine Myxobacteria Enhygromyxa salina SWB007.</title>
        <authorList>
            <person name="Poehlein A."/>
            <person name="Moghaddam J.A."/>
            <person name="Harms H."/>
            <person name="Alanjari M."/>
            <person name="Koenig G.M."/>
            <person name="Daniel R."/>
            <person name="Schaeberle T.F."/>
        </authorList>
    </citation>
    <scope>NUCLEOTIDE SEQUENCE [LARGE SCALE GENOMIC DNA]</scope>
    <source>
        <strain evidence="1 2">SWB007</strain>
    </source>
</reference>
<evidence type="ECO:0000313" key="2">
    <source>
        <dbReference type="Proteomes" id="UP000238823"/>
    </source>
</evidence>
<accession>A0A2S9YLZ0</accession>
<name>A0A2S9YLZ0_9BACT</name>
<gene>
    <name evidence="1" type="ORF">ENSA7_43080</name>
</gene>
<protein>
    <submittedName>
        <fullName evidence="1">Uncharacterized protein</fullName>
    </submittedName>
</protein>
<comment type="caution">
    <text evidence="1">The sequence shown here is derived from an EMBL/GenBank/DDBJ whole genome shotgun (WGS) entry which is preliminary data.</text>
</comment>
<sequence>MARNARIPKITLSDTQLDDLAQMMNELVDARIGAGATLAEQSAATQALTEELLRR</sequence>
<dbReference type="EMBL" id="PVNL01000086">
    <property type="protein sequence ID" value="PRQ06046.1"/>
    <property type="molecule type" value="Genomic_DNA"/>
</dbReference>
<organism evidence="1 2">
    <name type="scientific">Enhygromyxa salina</name>
    <dbReference type="NCBI Taxonomy" id="215803"/>
    <lineage>
        <taxon>Bacteria</taxon>
        <taxon>Pseudomonadati</taxon>
        <taxon>Myxococcota</taxon>
        <taxon>Polyangia</taxon>
        <taxon>Nannocystales</taxon>
        <taxon>Nannocystaceae</taxon>
        <taxon>Enhygromyxa</taxon>
    </lineage>
</organism>
<proteinExistence type="predicted"/>
<evidence type="ECO:0000313" key="1">
    <source>
        <dbReference type="EMBL" id="PRQ06046.1"/>
    </source>
</evidence>